<evidence type="ECO:0000259" key="1">
    <source>
        <dbReference type="PROSITE" id="PS51746"/>
    </source>
</evidence>
<dbReference type="Gene3D" id="3.60.40.10">
    <property type="entry name" value="PPM-type phosphatase domain"/>
    <property type="match status" value="1"/>
</dbReference>
<feature type="non-terminal residue" evidence="2">
    <location>
        <position position="115"/>
    </location>
</feature>
<comment type="caution">
    <text evidence="2">The sequence shown here is derived from an EMBL/GenBank/DDBJ whole genome shotgun (WGS) entry which is preliminary data.</text>
</comment>
<dbReference type="PROSITE" id="PS51746">
    <property type="entry name" value="PPM_2"/>
    <property type="match status" value="1"/>
</dbReference>
<dbReference type="Proteomes" id="UP000265618">
    <property type="component" value="Unassembled WGS sequence"/>
</dbReference>
<sequence length="115" mass="12365">ETVLVSVVTEETVYVANAGDSRAVYQPRGDKPAVQVTTDHKPSVPSERARILRAGATVEVDSENTARLDGVLSVSRAIGDIFLKNSGLTCIPEVYSIPTDDVDFIIMACDGLWDV</sequence>
<dbReference type="InterPro" id="IPR036457">
    <property type="entry name" value="PPM-type-like_dom_sf"/>
</dbReference>
<name>A0A9K3D8E5_9EUKA</name>
<dbReference type="AlphaFoldDB" id="A0A9K3D8E5"/>
<dbReference type="Pfam" id="PF00481">
    <property type="entry name" value="PP2C"/>
    <property type="match status" value="1"/>
</dbReference>
<accession>A0A9K3D8E5</accession>
<protein>
    <submittedName>
        <fullName evidence="2">Protein phosphatase 2C family</fullName>
    </submittedName>
</protein>
<dbReference type="OrthoDB" id="10264738at2759"/>
<evidence type="ECO:0000313" key="2">
    <source>
        <dbReference type="EMBL" id="GIQ90127.1"/>
    </source>
</evidence>
<dbReference type="EMBL" id="BDIP01005794">
    <property type="protein sequence ID" value="GIQ90127.1"/>
    <property type="molecule type" value="Genomic_DNA"/>
</dbReference>
<dbReference type="PANTHER" id="PTHR13832">
    <property type="entry name" value="PROTEIN PHOSPHATASE 2C"/>
    <property type="match status" value="1"/>
</dbReference>
<evidence type="ECO:0000313" key="3">
    <source>
        <dbReference type="Proteomes" id="UP000265618"/>
    </source>
</evidence>
<proteinExistence type="predicted"/>
<organism evidence="2 3">
    <name type="scientific">Kipferlia bialata</name>
    <dbReference type="NCBI Taxonomy" id="797122"/>
    <lineage>
        <taxon>Eukaryota</taxon>
        <taxon>Metamonada</taxon>
        <taxon>Carpediemonas-like organisms</taxon>
        <taxon>Kipferlia</taxon>
    </lineage>
</organism>
<keyword evidence="3" id="KW-1185">Reference proteome</keyword>
<gene>
    <name evidence="2" type="ORF">KIPB_012797</name>
</gene>
<dbReference type="SUPFAM" id="SSF81606">
    <property type="entry name" value="PP2C-like"/>
    <property type="match status" value="1"/>
</dbReference>
<dbReference type="GO" id="GO:0004722">
    <property type="term" value="F:protein serine/threonine phosphatase activity"/>
    <property type="evidence" value="ECO:0007669"/>
    <property type="project" value="InterPro"/>
</dbReference>
<dbReference type="CDD" id="cd00143">
    <property type="entry name" value="PP2Cc"/>
    <property type="match status" value="1"/>
</dbReference>
<dbReference type="PANTHER" id="PTHR13832:SF790">
    <property type="entry name" value="PROTEIN PHOSPHATASE 2C 22-RELATED"/>
    <property type="match status" value="1"/>
</dbReference>
<reference evidence="2 3" key="1">
    <citation type="journal article" date="2018" name="PLoS ONE">
        <title>The draft genome of Kipferlia bialata reveals reductive genome evolution in fornicate parasites.</title>
        <authorList>
            <person name="Tanifuji G."/>
            <person name="Takabayashi S."/>
            <person name="Kume K."/>
            <person name="Takagi M."/>
            <person name="Nakayama T."/>
            <person name="Kamikawa R."/>
            <person name="Inagaki Y."/>
            <person name="Hashimoto T."/>
        </authorList>
    </citation>
    <scope>NUCLEOTIDE SEQUENCE [LARGE SCALE GENOMIC DNA]</scope>
    <source>
        <strain evidence="2">NY0173</strain>
    </source>
</reference>
<dbReference type="InterPro" id="IPR015655">
    <property type="entry name" value="PP2C"/>
</dbReference>
<feature type="non-terminal residue" evidence="2">
    <location>
        <position position="1"/>
    </location>
</feature>
<dbReference type="InterPro" id="IPR001932">
    <property type="entry name" value="PPM-type_phosphatase-like_dom"/>
</dbReference>
<feature type="domain" description="PPM-type phosphatase" evidence="1">
    <location>
        <begin position="1"/>
        <end position="115"/>
    </location>
</feature>